<keyword evidence="3 7" id="KW-0862">Zinc</keyword>
<keyword evidence="5" id="KW-0238">DNA-binding</keyword>
<feature type="binding site" evidence="7">
    <location>
        <position position="132"/>
    </location>
    <ligand>
        <name>Zn(2+)</name>
        <dbReference type="ChEBI" id="CHEBI:29105"/>
    </ligand>
</feature>
<dbReference type="GO" id="GO:0008270">
    <property type="term" value="F:zinc ion binding"/>
    <property type="evidence" value="ECO:0007669"/>
    <property type="project" value="TreeGrafter"/>
</dbReference>
<dbReference type="GO" id="GO:0003700">
    <property type="term" value="F:DNA-binding transcription factor activity"/>
    <property type="evidence" value="ECO:0007669"/>
    <property type="project" value="InterPro"/>
</dbReference>
<dbReference type="GO" id="GO:0045892">
    <property type="term" value="P:negative regulation of DNA-templated transcription"/>
    <property type="evidence" value="ECO:0007669"/>
    <property type="project" value="TreeGrafter"/>
</dbReference>
<dbReference type="InterPro" id="IPR036388">
    <property type="entry name" value="WH-like_DNA-bd_sf"/>
</dbReference>
<proteinExistence type="inferred from homology"/>
<sequence>MVLEETLKEAGYRITRSRRAVLHALEVGPAHVTAAEVLALGRRHCKTLSPASVYRTLEVLQAAGVLRALPSPNGRVYVCVTDGHHHLVCQGCGAVQDFDGCALCDAWAPVAEAVGFGVAGHLLEVFGLCRACQQRQEVNHA</sequence>
<evidence type="ECO:0000256" key="5">
    <source>
        <dbReference type="ARBA" id="ARBA00023125"/>
    </source>
</evidence>
<name>A0A410FS49_BIPS1</name>
<protein>
    <recommendedName>
        <fullName evidence="11">Transcriptional repressor</fullName>
    </recommendedName>
</protein>
<dbReference type="KEGG" id="bih:BIP78_0036"/>
<dbReference type="Pfam" id="PF01475">
    <property type="entry name" value="FUR"/>
    <property type="match status" value="1"/>
</dbReference>
<reference evidence="10" key="1">
    <citation type="submission" date="2018-12" db="EMBL/GenBank/DDBJ databases">
        <title>Complete genome sequence of an uncultured bacterium of the candidate phylum Bipolaricaulota.</title>
        <authorList>
            <person name="Kadnikov V.V."/>
            <person name="Mardanov A.V."/>
            <person name="Beletsky A.V."/>
            <person name="Frank Y.A."/>
            <person name="Karnachuk O.V."/>
            <person name="Ravin N.V."/>
        </authorList>
    </citation>
    <scope>NUCLEOTIDE SEQUENCE [LARGE SCALE GENOMIC DNA]</scope>
</reference>
<dbReference type="PANTHER" id="PTHR33202">
    <property type="entry name" value="ZINC UPTAKE REGULATION PROTEIN"/>
    <property type="match status" value="1"/>
</dbReference>
<evidence type="ECO:0000256" key="1">
    <source>
        <dbReference type="ARBA" id="ARBA00007957"/>
    </source>
</evidence>
<comment type="cofactor">
    <cofactor evidence="7">
        <name>Zn(2+)</name>
        <dbReference type="ChEBI" id="CHEBI:29105"/>
    </cofactor>
    <text evidence="7">Binds 1 zinc ion per subunit.</text>
</comment>
<evidence type="ECO:0000256" key="3">
    <source>
        <dbReference type="ARBA" id="ARBA00022833"/>
    </source>
</evidence>
<evidence type="ECO:0000313" key="9">
    <source>
        <dbReference type="EMBL" id="QAA75804.1"/>
    </source>
</evidence>
<feature type="binding site" evidence="7">
    <location>
        <position position="89"/>
    </location>
    <ligand>
        <name>Zn(2+)</name>
        <dbReference type="ChEBI" id="CHEBI:29105"/>
    </ligand>
</feature>
<dbReference type="PANTHER" id="PTHR33202:SF7">
    <property type="entry name" value="FERRIC UPTAKE REGULATION PROTEIN"/>
    <property type="match status" value="1"/>
</dbReference>
<evidence type="ECO:0000313" key="10">
    <source>
        <dbReference type="Proteomes" id="UP000287233"/>
    </source>
</evidence>
<comment type="cofactor">
    <cofactor evidence="8">
        <name>Mn(2+)</name>
        <dbReference type="ChEBI" id="CHEBI:29035"/>
    </cofactor>
    <cofactor evidence="8">
        <name>Fe(2+)</name>
        <dbReference type="ChEBI" id="CHEBI:29033"/>
    </cofactor>
    <text evidence="8">Binds 1 Mn(2+) or Fe(2+) ion per subunit.</text>
</comment>
<feature type="binding site" evidence="7">
    <location>
        <position position="92"/>
    </location>
    <ligand>
        <name>Zn(2+)</name>
        <dbReference type="ChEBI" id="CHEBI:29105"/>
    </ligand>
</feature>
<dbReference type="EMBL" id="CP034928">
    <property type="protein sequence ID" value="QAA75804.1"/>
    <property type="molecule type" value="Genomic_DNA"/>
</dbReference>
<dbReference type="GO" id="GO:1900376">
    <property type="term" value="P:regulation of secondary metabolite biosynthetic process"/>
    <property type="evidence" value="ECO:0007669"/>
    <property type="project" value="TreeGrafter"/>
</dbReference>
<evidence type="ECO:0008006" key="11">
    <source>
        <dbReference type="Google" id="ProtNLM"/>
    </source>
</evidence>
<dbReference type="Proteomes" id="UP000287233">
    <property type="component" value="Chromosome"/>
</dbReference>
<keyword evidence="2" id="KW-0678">Repressor</keyword>
<keyword evidence="8" id="KW-0408">Iron</keyword>
<dbReference type="CDD" id="cd07153">
    <property type="entry name" value="Fur_like"/>
    <property type="match status" value="1"/>
</dbReference>
<dbReference type="AlphaFoldDB" id="A0A410FS49"/>
<comment type="similarity">
    <text evidence="1">Belongs to the Fur family.</text>
</comment>
<gene>
    <name evidence="9" type="ORF">BIP78_0036</name>
</gene>
<evidence type="ECO:0000256" key="2">
    <source>
        <dbReference type="ARBA" id="ARBA00022491"/>
    </source>
</evidence>
<dbReference type="SUPFAM" id="SSF46785">
    <property type="entry name" value="Winged helix' DNA-binding domain"/>
    <property type="match status" value="1"/>
</dbReference>
<keyword evidence="4" id="KW-0805">Transcription regulation</keyword>
<dbReference type="InterPro" id="IPR043135">
    <property type="entry name" value="Fur_C"/>
</dbReference>
<feature type="binding site" evidence="8">
    <location>
        <position position="121"/>
    </location>
    <ligand>
        <name>Fe cation</name>
        <dbReference type="ChEBI" id="CHEBI:24875"/>
    </ligand>
</feature>
<evidence type="ECO:0000256" key="6">
    <source>
        <dbReference type="ARBA" id="ARBA00023163"/>
    </source>
</evidence>
<dbReference type="InterPro" id="IPR002481">
    <property type="entry name" value="FUR"/>
</dbReference>
<dbReference type="Gene3D" id="1.10.10.10">
    <property type="entry name" value="Winged helix-like DNA-binding domain superfamily/Winged helix DNA-binding domain"/>
    <property type="match status" value="1"/>
</dbReference>
<evidence type="ECO:0000256" key="7">
    <source>
        <dbReference type="PIRSR" id="PIRSR602481-1"/>
    </source>
</evidence>
<evidence type="ECO:0000256" key="4">
    <source>
        <dbReference type="ARBA" id="ARBA00023015"/>
    </source>
</evidence>
<keyword evidence="6" id="KW-0804">Transcription</keyword>
<feature type="binding site" evidence="7">
    <location>
        <position position="129"/>
    </location>
    <ligand>
        <name>Zn(2+)</name>
        <dbReference type="ChEBI" id="CHEBI:29105"/>
    </ligand>
</feature>
<dbReference type="Gene3D" id="3.30.1490.190">
    <property type="match status" value="1"/>
</dbReference>
<organism evidence="9 10">
    <name type="scientific">Bipolaricaulis sibiricus</name>
    <dbReference type="NCBI Taxonomy" id="2501609"/>
    <lineage>
        <taxon>Bacteria</taxon>
        <taxon>Candidatus Bipolaricaulota</taxon>
        <taxon>Candidatus Bipolaricaulia</taxon>
        <taxon>Candidatus Bipolaricaulales</taxon>
        <taxon>Candidatus Bipolaricaulaceae</taxon>
        <taxon>Candidatus Bipolaricaulis</taxon>
    </lineage>
</organism>
<accession>A0A410FS49</accession>
<dbReference type="InterPro" id="IPR036390">
    <property type="entry name" value="WH_DNA-bd_sf"/>
</dbReference>
<dbReference type="GO" id="GO:0000976">
    <property type="term" value="F:transcription cis-regulatory region binding"/>
    <property type="evidence" value="ECO:0007669"/>
    <property type="project" value="TreeGrafter"/>
</dbReference>
<evidence type="ECO:0000256" key="8">
    <source>
        <dbReference type="PIRSR" id="PIRSR602481-2"/>
    </source>
</evidence>
<keyword evidence="7" id="KW-0479">Metal-binding</keyword>